<dbReference type="EMBL" id="PNBA02000008">
    <property type="protein sequence ID" value="KAG6416989.1"/>
    <property type="molecule type" value="Genomic_DNA"/>
</dbReference>
<dbReference type="GO" id="GO:0003714">
    <property type="term" value="F:transcription corepressor activity"/>
    <property type="evidence" value="ECO:0007669"/>
    <property type="project" value="InterPro"/>
</dbReference>
<dbReference type="Pfam" id="PF02671">
    <property type="entry name" value="PAH"/>
    <property type="match status" value="2"/>
</dbReference>
<keyword evidence="4" id="KW-0175">Coiled coil</keyword>
<evidence type="ECO:0008006" key="7">
    <source>
        <dbReference type="Google" id="ProtNLM"/>
    </source>
</evidence>
<dbReference type="GO" id="GO:0000122">
    <property type="term" value="P:negative regulation of transcription by RNA polymerase II"/>
    <property type="evidence" value="ECO:0007669"/>
    <property type="project" value="TreeGrafter"/>
</dbReference>
<dbReference type="InterPro" id="IPR003822">
    <property type="entry name" value="PAH"/>
</dbReference>
<accession>A0A8X8XQ05</accession>
<protein>
    <recommendedName>
        <fullName evidence="7">Paired amphipathic helix protein Sin3a</fullName>
    </recommendedName>
</protein>
<dbReference type="InterPro" id="IPR039774">
    <property type="entry name" value="Sin3-like"/>
</dbReference>
<evidence type="ECO:0000313" key="5">
    <source>
        <dbReference type="EMBL" id="KAG6416989.1"/>
    </source>
</evidence>
<dbReference type="PROSITE" id="PS51477">
    <property type="entry name" value="PAH"/>
    <property type="match status" value="1"/>
</dbReference>
<organism evidence="5">
    <name type="scientific">Salvia splendens</name>
    <name type="common">Scarlet sage</name>
    <dbReference type="NCBI Taxonomy" id="180675"/>
    <lineage>
        <taxon>Eukaryota</taxon>
        <taxon>Viridiplantae</taxon>
        <taxon>Streptophyta</taxon>
        <taxon>Embryophyta</taxon>
        <taxon>Tracheophyta</taxon>
        <taxon>Spermatophyta</taxon>
        <taxon>Magnoliopsida</taxon>
        <taxon>eudicotyledons</taxon>
        <taxon>Gunneridae</taxon>
        <taxon>Pentapetalae</taxon>
        <taxon>asterids</taxon>
        <taxon>lamiids</taxon>
        <taxon>Lamiales</taxon>
        <taxon>Lamiaceae</taxon>
        <taxon>Nepetoideae</taxon>
        <taxon>Mentheae</taxon>
        <taxon>Salviinae</taxon>
        <taxon>Salvia</taxon>
        <taxon>Salvia subgen. Calosphace</taxon>
        <taxon>core Calosphace</taxon>
    </lineage>
</organism>
<sequence length="288" mass="32766">MDPLLSQALRLVREVKSASAADGRDTYGEFLRILEQYRGRTIDPSMVVYSVQTLLSDHPDLLAGFSHFTPRLHSPPAGITCSEFLNRVNLRASVDFINRVKNRFDGGQRYLEFLDCMQACSRGEIDAEAVREKTAGMFGRKSSDLHRELERFLLRPRLAGWSRKRKAEQIQRAEEEEEREDLEIEKRMESLEGARRNAGKLYVAVCVGRVAAGRVQVKKHFTEGDLMCLGREGMGEDFLDGLSRGRHLLGKLSEMENRLIQRKEALEKCLIQKKALEKVDIQGVGDIQ</sequence>
<keyword evidence="2 3" id="KW-0539">Nucleus</keyword>
<feature type="coiled-coil region" evidence="4">
    <location>
        <begin position="158"/>
        <end position="192"/>
    </location>
</feature>
<evidence type="ECO:0000256" key="2">
    <source>
        <dbReference type="ARBA" id="ARBA00023242"/>
    </source>
</evidence>
<name>A0A8X8XQ05_SALSN</name>
<dbReference type="SUPFAM" id="SSF47762">
    <property type="entry name" value="PAH2 domain"/>
    <property type="match status" value="2"/>
</dbReference>
<dbReference type="Gene3D" id="1.20.1160.11">
    <property type="entry name" value="Paired amphipathic helix"/>
    <property type="match status" value="2"/>
</dbReference>
<gene>
    <name evidence="5" type="ORF">SASPL_124430</name>
</gene>
<dbReference type="GO" id="GO:0000118">
    <property type="term" value="C:histone deacetylase complex"/>
    <property type="evidence" value="ECO:0007669"/>
    <property type="project" value="TreeGrafter"/>
</dbReference>
<comment type="subcellular location">
    <subcellularLocation>
        <location evidence="1 3">Nucleus</location>
    </subcellularLocation>
</comment>
<reference evidence="5" key="2">
    <citation type="submission" date="2020-08" db="EMBL/GenBank/DDBJ databases">
        <title>Plant Genome Project.</title>
        <authorList>
            <person name="Zhang R.-G."/>
        </authorList>
    </citation>
    <scope>NUCLEOTIDE SEQUENCE</scope>
    <source>
        <strain evidence="5">Huo1</strain>
        <tissue evidence="5">Leaf</tissue>
    </source>
</reference>
<evidence type="ECO:0000256" key="4">
    <source>
        <dbReference type="SAM" id="Coils"/>
    </source>
</evidence>
<dbReference type="PANTHER" id="PTHR12346:SF33">
    <property type="entry name" value="HISTONE DEACETYLASE INTERACTING DOMAIN-CONTAINING PROTEIN"/>
    <property type="match status" value="1"/>
</dbReference>
<proteinExistence type="predicted"/>
<comment type="caution">
    <text evidence="5">The sequence shown here is derived from an EMBL/GenBank/DDBJ whole genome shotgun (WGS) entry which is preliminary data.</text>
</comment>
<dbReference type="Proteomes" id="UP000298416">
    <property type="component" value="Unassembled WGS sequence"/>
</dbReference>
<reference evidence="5" key="1">
    <citation type="submission" date="2018-01" db="EMBL/GenBank/DDBJ databases">
        <authorList>
            <person name="Mao J.F."/>
        </authorList>
    </citation>
    <scope>NUCLEOTIDE SEQUENCE</scope>
    <source>
        <strain evidence="5">Huo1</strain>
        <tissue evidence="5">Leaf</tissue>
    </source>
</reference>
<keyword evidence="6" id="KW-1185">Reference proteome</keyword>
<evidence type="ECO:0000256" key="1">
    <source>
        <dbReference type="ARBA" id="ARBA00004123"/>
    </source>
</evidence>
<evidence type="ECO:0000313" key="6">
    <source>
        <dbReference type="Proteomes" id="UP000298416"/>
    </source>
</evidence>
<dbReference type="InterPro" id="IPR036600">
    <property type="entry name" value="PAH_sf"/>
</dbReference>
<evidence type="ECO:0000256" key="3">
    <source>
        <dbReference type="PROSITE-ProRule" id="PRU00810"/>
    </source>
</evidence>
<dbReference type="GO" id="GO:0000785">
    <property type="term" value="C:chromatin"/>
    <property type="evidence" value="ECO:0007669"/>
    <property type="project" value="TreeGrafter"/>
</dbReference>
<dbReference type="PANTHER" id="PTHR12346">
    <property type="entry name" value="SIN3B-RELATED"/>
    <property type="match status" value="1"/>
</dbReference>
<dbReference type="AlphaFoldDB" id="A0A8X8XQ05"/>